<dbReference type="EMBL" id="CP041054">
    <property type="protein sequence ID" value="QDE47660.1"/>
    <property type="molecule type" value="Genomic_DNA"/>
</dbReference>
<accession>A0A4Y5ZPE9</accession>
<organism evidence="2 3">
    <name type="scientific">Enterobacter hormaechei</name>
    <dbReference type="NCBI Taxonomy" id="158836"/>
    <lineage>
        <taxon>Bacteria</taxon>
        <taxon>Pseudomonadati</taxon>
        <taxon>Pseudomonadota</taxon>
        <taxon>Gammaproteobacteria</taxon>
        <taxon>Enterobacterales</taxon>
        <taxon>Enterobacteriaceae</taxon>
        <taxon>Enterobacter</taxon>
        <taxon>Enterobacter cloacae complex</taxon>
    </lineage>
</organism>
<evidence type="ECO:0000256" key="1">
    <source>
        <dbReference type="SAM" id="MobiDB-lite"/>
    </source>
</evidence>
<gene>
    <name evidence="2" type="ORF">EIN43_22070</name>
</gene>
<protein>
    <submittedName>
        <fullName evidence="2">Uncharacterized protein</fullName>
    </submittedName>
</protein>
<dbReference type="Proteomes" id="UP000318237">
    <property type="component" value="Chromosome"/>
</dbReference>
<dbReference type="AlphaFoldDB" id="A0A4Y5ZPE9"/>
<evidence type="ECO:0000313" key="3">
    <source>
        <dbReference type="Proteomes" id="UP000318237"/>
    </source>
</evidence>
<evidence type="ECO:0000313" key="2">
    <source>
        <dbReference type="EMBL" id="QDE47660.1"/>
    </source>
</evidence>
<reference evidence="2 3" key="1">
    <citation type="submission" date="2019-06" db="EMBL/GenBank/DDBJ databases">
        <title>Whole genome sequencing of XDR Enterobacter.</title>
        <authorList>
            <person name="Gnana Soundari P."/>
            <person name="Vijayakumar R."/>
            <person name="Krishnan P."/>
        </authorList>
    </citation>
    <scope>NUCLEOTIDE SEQUENCE [LARGE SCALE GENOMIC DNA]</scope>
    <source>
        <strain evidence="2 3">C126</strain>
    </source>
</reference>
<proteinExistence type="predicted"/>
<name>A0A4Y5ZPE9_9ENTR</name>
<sequence>MSIEKEEEPITRFIWCGATVCVYTQVVKFAGTTIQRHLLPRNLRNAVNSAVQDAENIPHSDPTNNKPPRRVSNVRPSDHNNEPSITARGKQVRQYRKG</sequence>
<feature type="region of interest" description="Disordered" evidence="1">
    <location>
        <begin position="50"/>
        <end position="98"/>
    </location>
</feature>